<sequence>MPRQSLGELYPRELEHAFQLCRIAEASKHDRNGDNSSSRYFVDCKVHEPIGSDNQIRIKDFDDDAVISVAELEDRMGEDLLSRFFYKRSVRSA</sequence>
<organism evidence="1">
    <name type="scientific">Leviviridae sp</name>
    <dbReference type="NCBI Taxonomy" id="2027243"/>
    <lineage>
        <taxon>Viruses</taxon>
        <taxon>Riboviria</taxon>
        <taxon>Orthornavirae</taxon>
        <taxon>Lenarviricota</taxon>
        <taxon>Leviviricetes</taxon>
        <taxon>Norzivirales</taxon>
        <taxon>Fiersviridae</taxon>
    </lineage>
</organism>
<proteinExistence type="predicted"/>
<dbReference type="EMBL" id="MN034233">
    <property type="protein sequence ID" value="QDH88629.1"/>
    <property type="molecule type" value="Genomic_RNA"/>
</dbReference>
<gene>
    <name evidence="1" type="ORF">H3Bulk41233_000004</name>
</gene>
<protein>
    <submittedName>
        <fullName evidence="1">Uncharacterized protein</fullName>
    </submittedName>
</protein>
<accession>A0A514D4U4</accession>
<evidence type="ECO:0000313" key="1">
    <source>
        <dbReference type="EMBL" id="QDH88629.1"/>
    </source>
</evidence>
<name>A0A514D4U4_9VIRU</name>
<reference evidence="1" key="1">
    <citation type="submission" date="2019-05" db="EMBL/GenBank/DDBJ databases">
        <title>Metatranscriptomic reconstruction reveals RNA viruses with the potential to shape carbon cycling in soil.</title>
        <authorList>
            <person name="Starr E.P."/>
            <person name="Nuccio E."/>
            <person name="Pett-Ridge J."/>
            <person name="Banfield J.F."/>
            <person name="Firestone M.K."/>
        </authorList>
    </citation>
    <scope>NUCLEOTIDE SEQUENCE</scope>
    <source>
        <strain evidence="1">H3_Bulk_41_scaffold_233</strain>
    </source>
</reference>